<evidence type="ECO:0000313" key="3">
    <source>
        <dbReference type="EMBL" id="KIY96731.1"/>
    </source>
</evidence>
<organism evidence="3 4">
    <name type="scientific">Monoraphidium neglectum</name>
    <dbReference type="NCBI Taxonomy" id="145388"/>
    <lineage>
        <taxon>Eukaryota</taxon>
        <taxon>Viridiplantae</taxon>
        <taxon>Chlorophyta</taxon>
        <taxon>core chlorophytes</taxon>
        <taxon>Chlorophyceae</taxon>
        <taxon>CS clade</taxon>
        <taxon>Sphaeropleales</taxon>
        <taxon>Selenastraceae</taxon>
        <taxon>Monoraphidium</taxon>
    </lineage>
</organism>
<feature type="transmembrane region" description="Helical" evidence="2">
    <location>
        <begin position="38"/>
        <end position="59"/>
    </location>
</feature>
<feature type="region of interest" description="Disordered" evidence="1">
    <location>
        <begin position="208"/>
        <end position="231"/>
    </location>
</feature>
<dbReference type="RefSeq" id="XP_013895751.1">
    <property type="nucleotide sequence ID" value="XM_014040297.1"/>
</dbReference>
<sequence length="558" mass="59360">MNKSDSGAGLPLANGGTSASACAKRERAWLQLRQNTPWAVVLPVLVLLLLAVAVAPRAWHSVRQMQQQLVQLQQDVLEVREQSRRAPPSQQAPRKQQQQPGFAEGEPLVDQGQQQSPIEGQEVGQPAQPTQPTQQRTPGGAASPDANVAPSPAPPRQPRRRGQRWCPYGDLPGTWVSGGPPGTRWQLLDGTCRLRDLLGVYAPTNSTAAAASATGATPGRAGGERAAATSAPPPPLRLLLLSDSVDRYITGHLCDWLGGTQDAQLAPEVLHAAAASAAGAGASDGASAGHGGARRARMRVRLRRRALLQRAARDGPQQEPGGQGGGADAAPGGRQQPTNVYSTAYSLHKCVVTSPLKVASSYFPGVHPTGPWHRNVTQSFRKRIDSAAALWREFAGNQDPDIVSVSALLWDLARLWFHERGAVQGPELSRDLLQGWMANFTDAVAHARTAFPNAKVFATHTTLPPRFKPSTGLAAKPYLGRPYYVAQLNAALRTVAAELGLQVVDYAQIGGRFLADQSYLVDLIHPVRDVGLEIINVYLNLAAQAQATPPPPLADAGG</sequence>
<keyword evidence="2" id="KW-0812">Transmembrane</keyword>
<keyword evidence="4" id="KW-1185">Reference proteome</keyword>
<evidence type="ECO:0000256" key="1">
    <source>
        <dbReference type="SAM" id="MobiDB-lite"/>
    </source>
</evidence>
<gene>
    <name evidence="3" type="ORF">MNEG_11229</name>
</gene>
<dbReference type="KEGG" id="mng:MNEG_11229"/>
<dbReference type="PROSITE" id="PS51257">
    <property type="entry name" value="PROKAR_LIPOPROTEIN"/>
    <property type="match status" value="1"/>
</dbReference>
<feature type="compositionally biased region" description="Low complexity" evidence="1">
    <location>
        <begin position="208"/>
        <end position="230"/>
    </location>
</feature>
<dbReference type="Proteomes" id="UP000054498">
    <property type="component" value="Unassembled WGS sequence"/>
</dbReference>
<feature type="compositionally biased region" description="Low complexity" evidence="1">
    <location>
        <begin position="124"/>
        <end position="141"/>
    </location>
</feature>
<proteinExistence type="predicted"/>
<dbReference type="OrthoDB" id="547114at2759"/>
<evidence type="ECO:0000256" key="2">
    <source>
        <dbReference type="SAM" id="Phobius"/>
    </source>
</evidence>
<reference evidence="3 4" key="1">
    <citation type="journal article" date="2013" name="BMC Genomics">
        <title>Reconstruction of the lipid metabolism for the microalga Monoraphidium neglectum from its genome sequence reveals characteristics suitable for biofuel production.</title>
        <authorList>
            <person name="Bogen C."/>
            <person name="Al-Dilaimi A."/>
            <person name="Albersmeier A."/>
            <person name="Wichmann J."/>
            <person name="Grundmann M."/>
            <person name="Rupp O."/>
            <person name="Lauersen K.J."/>
            <person name="Blifernez-Klassen O."/>
            <person name="Kalinowski J."/>
            <person name="Goesmann A."/>
            <person name="Mussgnug J.H."/>
            <person name="Kruse O."/>
        </authorList>
    </citation>
    <scope>NUCLEOTIDE SEQUENCE [LARGE SCALE GENOMIC DNA]</scope>
    <source>
        <strain evidence="3 4">SAG 48.87</strain>
    </source>
</reference>
<name>A0A0D2M692_9CHLO</name>
<keyword evidence="2" id="KW-1133">Transmembrane helix</keyword>
<feature type="compositionally biased region" description="Low complexity" evidence="1">
    <location>
        <begin position="85"/>
        <end position="100"/>
    </location>
</feature>
<dbReference type="AlphaFoldDB" id="A0A0D2M692"/>
<feature type="region of interest" description="Disordered" evidence="1">
    <location>
        <begin position="310"/>
        <end position="338"/>
    </location>
</feature>
<protein>
    <submittedName>
        <fullName evidence="3">Uncharacterized protein</fullName>
    </submittedName>
</protein>
<dbReference type="Gene3D" id="3.40.50.1110">
    <property type="entry name" value="SGNH hydrolase"/>
    <property type="match status" value="1"/>
</dbReference>
<feature type="compositionally biased region" description="Low complexity" evidence="1">
    <location>
        <begin position="328"/>
        <end position="337"/>
    </location>
</feature>
<evidence type="ECO:0000313" key="4">
    <source>
        <dbReference type="Proteomes" id="UP000054498"/>
    </source>
</evidence>
<dbReference type="InterPro" id="IPR036514">
    <property type="entry name" value="SGNH_hydro_sf"/>
</dbReference>
<accession>A0A0D2M692</accession>
<dbReference type="EMBL" id="KK102867">
    <property type="protein sequence ID" value="KIY96731.1"/>
    <property type="molecule type" value="Genomic_DNA"/>
</dbReference>
<dbReference type="GeneID" id="25728470"/>
<dbReference type="SUPFAM" id="SSF52266">
    <property type="entry name" value="SGNH hydrolase"/>
    <property type="match status" value="1"/>
</dbReference>
<keyword evidence="2" id="KW-0472">Membrane</keyword>
<feature type="region of interest" description="Disordered" evidence="1">
    <location>
        <begin position="81"/>
        <end position="180"/>
    </location>
</feature>